<dbReference type="InterPro" id="IPR051815">
    <property type="entry name" value="Molybdate_resp_trans_reg"/>
</dbReference>
<dbReference type="Gene3D" id="1.10.10.10">
    <property type="entry name" value="Winged helix-like DNA-binding domain superfamily/Winged helix DNA-binding domain"/>
    <property type="match status" value="1"/>
</dbReference>
<evidence type="ECO:0000259" key="2">
    <source>
        <dbReference type="Pfam" id="PF00126"/>
    </source>
</evidence>
<protein>
    <submittedName>
        <fullName evidence="3">Molybdate transport repressor ModE-like protein</fullName>
    </submittedName>
</protein>
<organism evidence="3 4">
    <name type="scientific">Paraburkholderia tropica</name>
    <dbReference type="NCBI Taxonomy" id="92647"/>
    <lineage>
        <taxon>Bacteria</taxon>
        <taxon>Pseudomonadati</taxon>
        <taxon>Pseudomonadota</taxon>
        <taxon>Betaproteobacteria</taxon>
        <taxon>Burkholderiales</taxon>
        <taxon>Burkholderiaceae</taxon>
        <taxon>Paraburkholderia</taxon>
    </lineage>
</organism>
<dbReference type="InterPro" id="IPR000847">
    <property type="entry name" value="LysR_HTH_N"/>
</dbReference>
<evidence type="ECO:0000313" key="3">
    <source>
        <dbReference type="EMBL" id="PXX19757.1"/>
    </source>
</evidence>
<name>A0ABX5MYK0_9BURK</name>
<evidence type="ECO:0000313" key="4">
    <source>
        <dbReference type="Proteomes" id="UP000247515"/>
    </source>
</evidence>
<evidence type="ECO:0000256" key="1">
    <source>
        <dbReference type="SAM" id="MobiDB-lite"/>
    </source>
</evidence>
<feature type="domain" description="HTH lysR-type" evidence="2">
    <location>
        <begin position="81"/>
        <end position="124"/>
    </location>
</feature>
<dbReference type="InterPro" id="IPR036388">
    <property type="entry name" value="WH-like_DNA-bd_sf"/>
</dbReference>
<dbReference type="InterPro" id="IPR036390">
    <property type="entry name" value="WH_DNA-bd_sf"/>
</dbReference>
<dbReference type="PANTHER" id="PTHR30432">
    <property type="entry name" value="TRANSCRIPTIONAL REGULATOR MODE"/>
    <property type="match status" value="1"/>
</dbReference>
<dbReference type="Pfam" id="PF00126">
    <property type="entry name" value="HTH_1"/>
    <property type="match status" value="1"/>
</dbReference>
<dbReference type="EMBL" id="QJJV01000002">
    <property type="protein sequence ID" value="PXX19757.1"/>
    <property type="molecule type" value="Genomic_DNA"/>
</dbReference>
<dbReference type="SUPFAM" id="SSF46785">
    <property type="entry name" value="Winged helix' DNA-binding domain"/>
    <property type="match status" value="1"/>
</dbReference>
<reference evidence="3 4" key="1">
    <citation type="submission" date="2018-05" db="EMBL/GenBank/DDBJ databases">
        <title>Genomic Encyclopedia of Type Strains, Phase IV (KMG-V): Genome sequencing to study the core and pangenomes of soil and plant-associated prokaryotes.</title>
        <authorList>
            <person name="Whitman W."/>
        </authorList>
    </citation>
    <scope>NUCLEOTIDE SEQUENCE [LARGE SCALE GENOMIC DNA]</scope>
    <source>
        <strain evidence="3 4">SIr-6563</strain>
    </source>
</reference>
<proteinExistence type="predicted"/>
<sequence length="172" mass="18446">MLARMTRPAKDRVQTGASPLANPNVNANVTATVKTSETAKSKPQTAAETPEAASGVRREPRVRFRMRVMQDDTIALGPGKVQLLEAVREHGSISAAARSLNMSYRRAWLLMDELNRALESPATVSEHGGQSGGGSMLTPVGEEIIRLYRGIEERAAAACAPEIAALRKLVKG</sequence>
<gene>
    <name evidence="3" type="ORF">C7400_102182</name>
</gene>
<accession>A0ABX5MYK0</accession>
<dbReference type="PANTHER" id="PTHR30432:SF1">
    <property type="entry name" value="DNA-BINDING TRANSCRIPTIONAL DUAL REGULATOR MODE"/>
    <property type="match status" value="1"/>
</dbReference>
<dbReference type="Proteomes" id="UP000247515">
    <property type="component" value="Unassembled WGS sequence"/>
</dbReference>
<keyword evidence="4" id="KW-1185">Reference proteome</keyword>
<feature type="region of interest" description="Disordered" evidence="1">
    <location>
        <begin position="1"/>
        <end position="57"/>
    </location>
</feature>
<feature type="compositionally biased region" description="Low complexity" evidence="1">
    <location>
        <begin position="21"/>
        <end position="35"/>
    </location>
</feature>
<comment type="caution">
    <text evidence="3">The sequence shown here is derived from an EMBL/GenBank/DDBJ whole genome shotgun (WGS) entry which is preliminary data.</text>
</comment>
<feature type="compositionally biased region" description="Polar residues" evidence="1">
    <location>
        <begin position="36"/>
        <end position="47"/>
    </location>
</feature>